<name>A0A1H7CDL3_9PSED</name>
<evidence type="ECO:0000313" key="1">
    <source>
        <dbReference type="EMBL" id="SEJ86667.1"/>
    </source>
</evidence>
<reference evidence="2" key="1">
    <citation type="submission" date="2016-10" db="EMBL/GenBank/DDBJ databases">
        <authorList>
            <person name="Varghese N."/>
            <person name="Submissions S."/>
        </authorList>
    </citation>
    <scope>NUCLEOTIDE SEQUENCE [LARGE SCALE GENOMIC DNA]</scope>
    <source>
        <strain evidence="2">LMG 25967</strain>
    </source>
</reference>
<dbReference type="AlphaFoldDB" id="A0A1H7CDL3"/>
<dbReference type="OrthoDB" id="6873359at2"/>
<dbReference type="STRING" id="915471.SAMN05216201_12327"/>
<proteinExistence type="predicted"/>
<dbReference type="Proteomes" id="UP000242930">
    <property type="component" value="Unassembled WGS sequence"/>
</dbReference>
<accession>A0A1H7CDL3</accession>
<keyword evidence="2" id="KW-1185">Reference proteome</keyword>
<dbReference type="EMBL" id="FNZE01000023">
    <property type="protein sequence ID" value="SEJ86667.1"/>
    <property type="molecule type" value="Genomic_DNA"/>
</dbReference>
<organism evidence="1 2">
    <name type="scientific">Pseudomonas linyingensis</name>
    <dbReference type="NCBI Taxonomy" id="915471"/>
    <lineage>
        <taxon>Bacteria</taxon>
        <taxon>Pseudomonadati</taxon>
        <taxon>Pseudomonadota</taxon>
        <taxon>Gammaproteobacteria</taxon>
        <taxon>Pseudomonadales</taxon>
        <taxon>Pseudomonadaceae</taxon>
        <taxon>Pseudomonas</taxon>
    </lineage>
</organism>
<dbReference type="RefSeq" id="WP_139214719.1">
    <property type="nucleotide sequence ID" value="NZ_FNZE01000023.1"/>
</dbReference>
<gene>
    <name evidence="1" type="ORF">SAMN05216201_12327</name>
</gene>
<evidence type="ECO:0000313" key="2">
    <source>
        <dbReference type="Proteomes" id="UP000242930"/>
    </source>
</evidence>
<protein>
    <submittedName>
        <fullName evidence="1">Uncharacterized protein</fullName>
    </submittedName>
</protein>
<sequence length="299" mass="32667">MRVASIGLNDYEQGLLSQQLKVLAGRTAATWLYMGEAQEADLLIVRDAEQAPTAGRGLLAHAGIPPSRAGDLQLEWPLRMFALLELLLEAEKRLRAVSSTHPCAAEQLAGLKQDGWLQLDGRCILLQPRRDRLEAAVGSLDELLDLLQRPQLDLMAALHLDLPPDDGAELPFQASLRSVIWALALRSGAQCARNWNPDSLLFSLSAWPHFGEWEVAPPLLRLAALYTRKPVSIASGCQLAGLDEAAVRGFLLACELCQVGVSMNYHETPAPRPETAAPPAGGLLQRLRERLGLSFARNR</sequence>